<dbReference type="OrthoDB" id="9808500at2"/>
<keyword evidence="5 6" id="KW-0472">Membrane</keyword>
<dbReference type="Proteomes" id="UP000257144">
    <property type="component" value="Unassembled WGS sequence"/>
</dbReference>
<gene>
    <name evidence="7" type="ORF">DRW41_18135</name>
</gene>
<name>A0A3D8GM14_9BACI</name>
<keyword evidence="8" id="KW-1185">Reference proteome</keyword>
<evidence type="ECO:0000313" key="7">
    <source>
        <dbReference type="EMBL" id="RDU35463.1"/>
    </source>
</evidence>
<evidence type="ECO:0000256" key="1">
    <source>
        <dbReference type="ARBA" id="ARBA00004141"/>
    </source>
</evidence>
<comment type="caution">
    <text evidence="7">The sequence shown here is derived from an EMBL/GenBank/DDBJ whole genome shotgun (WGS) entry which is preliminary data.</text>
</comment>
<evidence type="ECO:0000256" key="2">
    <source>
        <dbReference type="ARBA" id="ARBA00009012"/>
    </source>
</evidence>
<accession>A0A3D8GM14</accession>
<feature type="transmembrane region" description="Helical" evidence="6">
    <location>
        <begin position="178"/>
        <end position="201"/>
    </location>
</feature>
<organism evidence="7 8">
    <name type="scientific">Neobacillus piezotolerans</name>
    <dbReference type="NCBI Taxonomy" id="2259171"/>
    <lineage>
        <taxon>Bacteria</taxon>
        <taxon>Bacillati</taxon>
        <taxon>Bacillota</taxon>
        <taxon>Bacilli</taxon>
        <taxon>Bacillales</taxon>
        <taxon>Bacillaceae</taxon>
        <taxon>Neobacillus</taxon>
    </lineage>
</organism>
<dbReference type="GO" id="GO:0016020">
    <property type="term" value="C:membrane"/>
    <property type="evidence" value="ECO:0007669"/>
    <property type="project" value="UniProtKB-SubCell"/>
</dbReference>
<sequence>MLGSILIIVAAWMGWKLKALTVTGALSAVVIGFMSLAGTGARGLILLGAFFVSSSLWSKYKAKNKAAMDEKLAKGATRDWKQVAANGGPASICSMLFLTSGNPVWLICFAAAISSANSDTWASEIGPISKRDPISIKGFKRAERGTSGAVSLLGTGASLAGAGFIAILAIPLFGLPPWTGFIIFISGFLGSVIDTILGAYFQVSYKCAVCGLETEKERHCGQAAMKVKGNSLLDNDLVNFLSGAAAVLGAYIAIL</sequence>
<dbReference type="Pfam" id="PF01940">
    <property type="entry name" value="DUF92"/>
    <property type="match status" value="1"/>
</dbReference>
<evidence type="ECO:0000256" key="4">
    <source>
        <dbReference type="ARBA" id="ARBA00022989"/>
    </source>
</evidence>
<feature type="transmembrane region" description="Helical" evidence="6">
    <location>
        <begin position="29"/>
        <end position="52"/>
    </location>
</feature>
<evidence type="ECO:0000313" key="8">
    <source>
        <dbReference type="Proteomes" id="UP000257144"/>
    </source>
</evidence>
<comment type="subcellular location">
    <subcellularLocation>
        <location evidence="1">Membrane</location>
        <topology evidence="1">Multi-pass membrane protein</topology>
    </subcellularLocation>
</comment>
<feature type="transmembrane region" description="Helical" evidence="6">
    <location>
        <begin position="149"/>
        <end position="172"/>
    </location>
</feature>
<evidence type="ECO:0000256" key="6">
    <source>
        <dbReference type="SAM" id="Phobius"/>
    </source>
</evidence>
<evidence type="ECO:0000256" key="5">
    <source>
        <dbReference type="ARBA" id="ARBA00023136"/>
    </source>
</evidence>
<dbReference type="PANTHER" id="PTHR13353">
    <property type="entry name" value="TRANSMEMBRANE PROTEIN 19"/>
    <property type="match status" value="1"/>
</dbReference>
<dbReference type="InterPro" id="IPR002794">
    <property type="entry name" value="DUF92_TMEM19"/>
</dbReference>
<comment type="similarity">
    <text evidence="2">Belongs to the TMEM19 family.</text>
</comment>
<dbReference type="EMBL" id="QNQT01000010">
    <property type="protein sequence ID" value="RDU35463.1"/>
    <property type="molecule type" value="Genomic_DNA"/>
</dbReference>
<protein>
    <submittedName>
        <fullName evidence="7">DUF92 domain-containing protein</fullName>
    </submittedName>
</protein>
<keyword evidence="4 6" id="KW-1133">Transmembrane helix</keyword>
<evidence type="ECO:0000256" key="3">
    <source>
        <dbReference type="ARBA" id="ARBA00022692"/>
    </source>
</evidence>
<keyword evidence="3 6" id="KW-0812">Transmembrane</keyword>
<dbReference type="PANTHER" id="PTHR13353:SF5">
    <property type="entry name" value="TRANSMEMBRANE PROTEIN 19"/>
    <property type="match status" value="1"/>
</dbReference>
<reference evidence="7 8" key="1">
    <citation type="submission" date="2018-07" db="EMBL/GenBank/DDBJ databases">
        <title>Bacillus sp. YLB-04 draft genome sequence.</title>
        <authorList>
            <person name="Yu L."/>
            <person name="Tang X."/>
        </authorList>
    </citation>
    <scope>NUCLEOTIDE SEQUENCE [LARGE SCALE GENOMIC DNA]</scope>
    <source>
        <strain evidence="7 8">YLB-04</strain>
    </source>
</reference>
<dbReference type="AlphaFoldDB" id="A0A3D8GM14"/>
<proteinExistence type="inferred from homology"/>
<feature type="transmembrane region" description="Helical" evidence="6">
    <location>
        <begin position="237"/>
        <end position="254"/>
    </location>
</feature>